<keyword evidence="1" id="KW-0732">Signal</keyword>
<feature type="signal peptide" evidence="1">
    <location>
        <begin position="1"/>
        <end position="21"/>
    </location>
</feature>
<keyword evidence="3" id="KW-1185">Reference proteome</keyword>
<sequence>MTCKNHFSLLLLFLFSCYAFSQKLTPDTDLISELVSQKQDEVKQRILKNLIVKNIKTTNYTTYKTMYDLMEIITNEKNKTVMTKSILTEITEYAICYSLANYFRVNLSNSQPEFAINSLIDNPEKNALNFLINEEFIRNKGNGVEVKTTDTNKLENALIANYIMDEMNDKLLSSEFPFFESNGLFDKKDLDKKFTYGLDTDYKKIDSVIKLNISNKMQTFVDDIDSISDASYQVFGLIDSLKNNSLKFDELKKTNEAVIKVVFDLFSISLSDFEQEIGRNSFLAKIGEIINKYVIYESFEGDNDMVFKFKIDVESIILTFEEEFIDINISSIKEHKIGIKPFFIIGLNYGSFTGSNSTILSNDNTDNISDISYVSEKIGVKFILFDFGYTRSQKPKEWYKYKGKYRKWNGPSADPLIDDIYLSVYGSGILYNVVDLKSQDNFNFPLIGVGGGITFFNDLELNVSYSVPIISNSMSYDNAFLSLGFDIPIFEYLGALRAKKAQ</sequence>
<name>A0ABP8CB29_9FLAO</name>
<evidence type="ECO:0000256" key="1">
    <source>
        <dbReference type="SAM" id="SignalP"/>
    </source>
</evidence>
<feature type="chain" id="PRO_5046571083" evidence="1">
    <location>
        <begin position="22"/>
        <end position="502"/>
    </location>
</feature>
<gene>
    <name evidence="2" type="ORF">GCM10022291_22420</name>
</gene>
<proteinExistence type="predicted"/>
<organism evidence="2 3">
    <name type="scientific">Postechiella marina</name>
    <dbReference type="NCBI Taxonomy" id="943941"/>
    <lineage>
        <taxon>Bacteria</taxon>
        <taxon>Pseudomonadati</taxon>
        <taxon>Bacteroidota</taxon>
        <taxon>Flavobacteriia</taxon>
        <taxon>Flavobacteriales</taxon>
        <taxon>Flavobacteriaceae</taxon>
        <taxon>Postechiella</taxon>
    </lineage>
</organism>
<dbReference type="RefSeq" id="WP_344788329.1">
    <property type="nucleotide sequence ID" value="NZ_BAABCA010000004.1"/>
</dbReference>
<evidence type="ECO:0000313" key="2">
    <source>
        <dbReference type="EMBL" id="GAA4236909.1"/>
    </source>
</evidence>
<reference evidence="3" key="1">
    <citation type="journal article" date="2019" name="Int. J. Syst. Evol. Microbiol.">
        <title>The Global Catalogue of Microorganisms (GCM) 10K type strain sequencing project: providing services to taxonomists for standard genome sequencing and annotation.</title>
        <authorList>
            <consortium name="The Broad Institute Genomics Platform"/>
            <consortium name="The Broad Institute Genome Sequencing Center for Infectious Disease"/>
            <person name="Wu L."/>
            <person name="Ma J."/>
        </authorList>
    </citation>
    <scope>NUCLEOTIDE SEQUENCE [LARGE SCALE GENOMIC DNA]</scope>
    <source>
        <strain evidence="3">JCM 17630</strain>
    </source>
</reference>
<accession>A0ABP8CB29</accession>
<dbReference type="EMBL" id="BAABCA010000004">
    <property type="protein sequence ID" value="GAA4236909.1"/>
    <property type="molecule type" value="Genomic_DNA"/>
</dbReference>
<protein>
    <submittedName>
        <fullName evidence="2">Uncharacterized protein</fullName>
    </submittedName>
</protein>
<comment type="caution">
    <text evidence="2">The sequence shown here is derived from an EMBL/GenBank/DDBJ whole genome shotgun (WGS) entry which is preliminary data.</text>
</comment>
<evidence type="ECO:0000313" key="3">
    <source>
        <dbReference type="Proteomes" id="UP001501496"/>
    </source>
</evidence>
<dbReference type="Proteomes" id="UP001501496">
    <property type="component" value="Unassembled WGS sequence"/>
</dbReference>
<dbReference type="PROSITE" id="PS51257">
    <property type="entry name" value="PROKAR_LIPOPROTEIN"/>
    <property type="match status" value="1"/>
</dbReference>